<dbReference type="RefSeq" id="WP_006102391.1">
    <property type="nucleotide sequence ID" value="NZ_DS989854.1"/>
</dbReference>
<gene>
    <name evidence="6" type="ORF">MC7420_4071</name>
</gene>
<dbReference type="InterPro" id="IPR004294">
    <property type="entry name" value="Carotenoid_Oase"/>
</dbReference>
<reference evidence="6 7" key="1">
    <citation type="submission" date="2008-07" db="EMBL/GenBank/DDBJ databases">
        <authorList>
            <person name="Tandeau de Marsac N."/>
            <person name="Ferriera S."/>
            <person name="Johnson J."/>
            <person name="Kravitz S."/>
            <person name="Beeson K."/>
            <person name="Sutton G."/>
            <person name="Rogers Y.-H."/>
            <person name="Friedman R."/>
            <person name="Frazier M."/>
            <person name="Venter J.C."/>
        </authorList>
    </citation>
    <scope>NUCLEOTIDE SEQUENCE [LARGE SCALE GENOMIC DNA]</scope>
    <source>
        <strain evidence="6 7">PCC 7420</strain>
    </source>
</reference>
<dbReference type="Pfam" id="PF03055">
    <property type="entry name" value="RPE65"/>
    <property type="match status" value="1"/>
</dbReference>
<evidence type="ECO:0000256" key="4">
    <source>
        <dbReference type="ARBA" id="ARBA00023004"/>
    </source>
</evidence>
<dbReference type="GO" id="GO:0046872">
    <property type="term" value="F:metal ion binding"/>
    <property type="evidence" value="ECO:0007669"/>
    <property type="project" value="UniProtKB-KW"/>
</dbReference>
<dbReference type="EMBL" id="DS989854">
    <property type="protein sequence ID" value="EDX74086.1"/>
    <property type="molecule type" value="Genomic_DNA"/>
</dbReference>
<dbReference type="GO" id="GO:0010436">
    <property type="term" value="F:carotenoid dioxygenase activity"/>
    <property type="evidence" value="ECO:0007669"/>
    <property type="project" value="TreeGrafter"/>
</dbReference>
<sequence>MSTQVTPNSPLQSEIIKAWQKGYESQPNEYSYWISDIEGQVPPELKGTFFRNGPGLFEINGQPIAHPFDGDGMICAFSFKDGNVHFKNKFVRTEGYVKEQTAGKILYRGFGTQKPGGWLKNIFDLRFKNVANTSVIYWHNKILALWEGGNPYHLDPATLDTKGLDTLNGILKPNQPFSAHPKIFYNPETQQKILINFGVVTNLSSQLHIWEIDQSEKLLATHQHQLSGFPLLHDMLITPHYYIFFHVPFKIKPLPFLFGQKSIAECLKFDSQSQTKLLVISRQSPHEMKIIETDPFFVFHHVNAWENEGKLYLDSICYDSFFETDSSINFREDDLDLSYLPKGQLLRFEIDLVQEQVSYKTLETTPLEMPIIHPEKQGYEYRYVYLNCADESTGSILQQGIRKIDMYTGDKQDFSVAPYGFVTEPMFIPSPNASTEDDGWVLTLVYNAAEHCSELVVLDARDLTKDPVAKLKLSHPIPHGFHGHWTNQLFL</sequence>
<keyword evidence="4 5" id="KW-0408">Iron</keyword>
<proteinExistence type="inferred from homology"/>
<dbReference type="SUPFAM" id="SSF51004">
    <property type="entry name" value="C-terminal (heme d1) domain of cytochrome cd1-nitrite reductase"/>
    <property type="match status" value="1"/>
</dbReference>
<feature type="binding site" evidence="5">
    <location>
        <position position="180"/>
    </location>
    <ligand>
        <name>Fe cation</name>
        <dbReference type="ChEBI" id="CHEBI:24875"/>
        <note>catalytic</note>
    </ligand>
</feature>
<feature type="binding site" evidence="5">
    <location>
        <position position="300"/>
    </location>
    <ligand>
        <name>Fe cation</name>
        <dbReference type="ChEBI" id="CHEBI:24875"/>
        <note>catalytic</note>
    </ligand>
</feature>
<comment type="similarity">
    <text evidence="1">Belongs to the carotenoid oxygenase family.</text>
</comment>
<accession>B4VV50</accession>
<dbReference type="OrthoDB" id="6636843at2"/>
<feature type="binding site" evidence="5">
    <location>
        <position position="233"/>
    </location>
    <ligand>
        <name>Fe cation</name>
        <dbReference type="ChEBI" id="CHEBI:24875"/>
        <note>catalytic</note>
    </ligand>
</feature>
<dbReference type="AlphaFoldDB" id="B4VV50"/>
<dbReference type="HOGENOM" id="CLU_016472_6_3_3"/>
<feature type="binding site" evidence="5">
    <location>
        <position position="482"/>
    </location>
    <ligand>
        <name>Fe cation</name>
        <dbReference type="ChEBI" id="CHEBI:24875"/>
        <note>catalytic</note>
    </ligand>
</feature>
<keyword evidence="3" id="KW-0560">Oxidoreductase</keyword>
<dbReference type="PANTHER" id="PTHR10543:SF89">
    <property type="entry name" value="CAROTENOID 9,10(9',10')-CLEAVAGE DIOXYGENASE 1"/>
    <property type="match status" value="1"/>
</dbReference>
<evidence type="ECO:0000313" key="6">
    <source>
        <dbReference type="EMBL" id="EDX74086.1"/>
    </source>
</evidence>
<dbReference type="STRING" id="118168.MC7420_4071"/>
<keyword evidence="2 5" id="KW-0479">Metal-binding</keyword>
<keyword evidence="7" id="KW-1185">Reference proteome</keyword>
<evidence type="ECO:0000256" key="2">
    <source>
        <dbReference type="ARBA" id="ARBA00022723"/>
    </source>
</evidence>
<protein>
    <submittedName>
        <fullName evidence="6">Retinal pigment epithelial membrane protein</fullName>
    </submittedName>
</protein>
<organism evidence="6 7">
    <name type="scientific">Coleofasciculus chthonoplastes PCC 7420</name>
    <dbReference type="NCBI Taxonomy" id="118168"/>
    <lineage>
        <taxon>Bacteria</taxon>
        <taxon>Bacillati</taxon>
        <taxon>Cyanobacteriota</taxon>
        <taxon>Cyanophyceae</taxon>
        <taxon>Coleofasciculales</taxon>
        <taxon>Coleofasciculaceae</taxon>
        <taxon>Coleofasciculus</taxon>
    </lineage>
</organism>
<dbReference type="Proteomes" id="UP000003835">
    <property type="component" value="Unassembled WGS sequence"/>
</dbReference>
<dbReference type="PANTHER" id="PTHR10543">
    <property type="entry name" value="BETA-CAROTENE DIOXYGENASE"/>
    <property type="match status" value="1"/>
</dbReference>
<evidence type="ECO:0000256" key="5">
    <source>
        <dbReference type="PIRSR" id="PIRSR604294-1"/>
    </source>
</evidence>
<name>B4VV50_9CYAN</name>
<dbReference type="InterPro" id="IPR011048">
    <property type="entry name" value="Haem_d1_sf"/>
</dbReference>
<evidence type="ECO:0000256" key="1">
    <source>
        <dbReference type="ARBA" id="ARBA00006787"/>
    </source>
</evidence>
<evidence type="ECO:0000313" key="7">
    <source>
        <dbReference type="Proteomes" id="UP000003835"/>
    </source>
</evidence>
<dbReference type="eggNOG" id="COG3670">
    <property type="taxonomic scope" value="Bacteria"/>
</dbReference>
<dbReference type="GO" id="GO:0016121">
    <property type="term" value="P:carotene catabolic process"/>
    <property type="evidence" value="ECO:0007669"/>
    <property type="project" value="TreeGrafter"/>
</dbReference>
<comment type="cofactor">
    <cofactor evidence="5">
        <name>Fe(2+)</name>
        <dbReference type="ChEBI" id="CHEBI:29033"/>
    </cofactor>
    <text evidence="5">Binds 1 Fe(2+) ion per subunit.</text>
</comment>
<evidence type="ECO:0000256" key="3">
    <source>
        <dbReference type="ARBA" id="ARBA00023002"/>
    </source>
</evidence>